<dbReference type="Pfam" id="PF23358">
    <property type="entry name" value="OST48_MD"/>
    <property type="match status" value="1"/>
</dbReference>
<keyword evidence="1" id="KW-0472">Membrane</keyword>
<reference evidence="3" key="1">
    <citation type="submission" date="2016-04" db="EMBL/GenBank/DDBJ databases">
        <authorList>
            <person name="Evans L.H."/>
            <person name="Alamgir A."/>
            <person name="Owens N."/>
            <person name="Weber N.D."/>
            <person name="Virtaneva K."/>
            <person name="Barbian K."/>
            <person name="Babar A."/>
            <person name="Rosenke K."/>
        </authorList>
    </citation>
    <scope>NUCLEOTIDE SEQUENCE [LARGE SCALE GENOMIC DNA]</scope>
    <source>
        <strain evidence="3">CBS 101.48</strain>
    </source>
</reference>
<dbReference type="OrthoDB" id="29105at2759"/>
<dbReference type="GO" id="GO:0018279">
    <property type="term" value="P:protein N-linked glycosylation via asparagine"/>
    <property type="evidence" value="ECO:0007669"/>
    <property type="project" value="InterPro"/>
</dbReference>
<organism evidence="3">
    <name type="scientific">Absidia glauca</name>
    <name type="common">Pin mould</name>
    <dbReference type="NCBI Taxonomy" id="4829"/>
    <lineage>
        <taxon>Eukaryota</taxon>
        <taxon>Fungi</taxon>
        <taxon>Fungi incertae sedis</taxon>
        <taxon>Mucoromycota</taxon>
        <taxon>Mucoromycotina</taxon>
        <taxon>Mucoromycetes</taxon>
        <taxon>Mucorales</taxon>
        <taxon>Cunninghamellaceae</taxon>
        <taxon>Absidia</taxon>
    </lineage>
</organism>
<dbReference type="InParanoid" id="A0A168MUH4"/>
<gene>
    <name evidence="3" type="primary">ABSGL_04830.1 scaffold 6035</name>
</gene>
<dbReference type="PANTHER" id="PTHR10830">
    <property type="entry name" value="DOLICHYL-DIPHOSPHOOLIGOSACCHARIDE--PROTEIN GLYCOSYLTRANSFERASE 48 KDA SUBUNIT"/>
    <property type="match status" value="1"/>
</dbReference>
<feature type="transmembrane region" description="Helical" evidence="1">
    <location>
        <begin position="176"/>
        <end position="198"/>
    </location>
</feature>
<dbReference type="STRING" id="4829.A0A168MUH4"/>
<evidence type="ECO:0000313" key="4">
    <source>
        <dbReference type="Proteomes" id="UP000078561"/>
    </source>
</evidence>
<evidence type="ECO:0000313" key="3">
    <source>
        <dbReference type="EMBL" id="SAL99229.1"/>
    </source>
</evidence>
<dbReference type="InterPro" id="IPR005013">
    <property type="entry name" value="DDOST_48_kDa_subunit"/>
</dbReference>
<sequence>MASSVGWVESSDDAFVMRKESFEKSVGNEAFINQLVKWTFQEKGVLKVVDHRHHKEDSAESLEWYRIKDDIVYVLEVAEYKDDQWVPFHADDIQLEVIMLDPYIRTTLKDETPAVTHHHYGRFISHVKLPDVYGVFTFKVNYKRPGWTYLLAEDIVAIRPFRHNEYPRFLSAAYPYYASVGSMVLGFLVFSVVWLSTWGNRQTLDKKKSH</sequence>
<dbReference type="GO" id="GO:0008250">
    <property type="term" value="C:oligosaccharyltransferase complex"/>
    <property type="evidence" value="ECO:0007669"/>
    <property type="project" value="TreeGrafter"/>
</dbReference>
<feature type="domain" description="OST48 middle" evidence="2">
    <location>
        <begin position="53"/>
        <end position="196"/>
    </location>
</feature>
<dbReference type="Proteomes" id="UP000078561">
    <property type="component" value="Unassembled WGS sequence"/>
</dbReference>
<evidence type="ECO:0000259" key="2">
    <source>
        <dbReference type="Pfam" id="PF23358"/>
    </source>
</evidence>
<dbReference type="InterPro" id="IPR055459">
    <property type="entry name" value="OST48_MD"/>
</dbReference>
<name>A0A168MUH4_ABSGL</name>
<dbReference type="EMBL" id="LT552594">
    <property type="protein sequence ID" value="SAL99229.1"/>
    <property type="molecule type" value="Genomic_DNA"/>
</dbReference>
<keyword evidence="1" id="KW-1133">Transmembrane helix</keyword>
<dbReference type="PANTHER" id="PTHR10830:SF0">
    <property type="entry name" value="DOLICHYL-DIPHOSPHOOLIGOSACCHARIDE--PROTEIN GLYCOSYLTRANSFERASE 48 KDA SUBUNIT"/>
    <property type="match status" value="1"/>
</dbReference>
<keyword evidence="4" id="KW-1185">Reference proteome</keyword>
<proteinExistence type="predicted"/>
<dbReference type="AlphaFoldDB" id="A0A168MUH4"/>
<accession>A0A168MUH4</accession>
<keyword evidence="1" id="KW-0812">Transmembrane</keyword>
<protein>
    <recommendedName>
        <fullName evidence="2">OST48 middle domain-containing protein</fullName>
    </recommendedName>
</protein>
<evidence type="ECO:0000256" key="1">
    <source>
        <dbReference type="SAM" id="Phobius"/>
    </source>
</evidence>
<dbReference type="UniPathway" id="UPA00378"/>
<dbReference type="OMA" id="YIASAND"/>